<protein>
    <submittedName>
        <fullName evidence="1">Uncharacterized protein</fullName>
    </submittedName>
</protein>
<gene>
    <name evidence="1" type="ORF">XELAEV_18024521mg</name>
</gene>
<accession>A0A974CY60</accession>
<evidence type="ECO:0000313" key="1">
    <source>
        <dbReference type="EMBL" id="OCT82013.1"/>
    </source>
</evidence>
<name>A0A974CY60_XENLA</name>
<evidence type="ECO:0000313" key="2">
    <source>
        <dbReference type="Proteomes" id="UP000694892"/>
    </source>
</evidence>
<organism evidence="1 2">
    <name type="scientific">Xenopus laevis</name>
    <name type="common">African clawed frog</name>
    <dbReference type="NCBI Taxonomy" id="8355"/>
    <lineage>
        <taxon>Eukaryota</taxon>
        <taxon>Metazoa</taxon>
        <taxon>Chordata</taxon>
        <taxon>Craniata</taxon>
        <taxon>Vertebrata</taxon>
        <taxon>Euteleostomi</taxon>
        <taxon>Amphibia</taxon>
        <taxon>Batrachia</taxon>
        <taxon>Anura</taxon>
        <taxon>Pipoidea</taxon>
        <taxon>Pipidae</taxon>
        <taxon>Xenopodinae</taxon>
        <taxon>Xenopus</taxon>
        <taxon>Xenopus</taxon>
    </lineage>
</organism>
<reference evidence="2" key="1">
    <citation type="journal article" date="2016" name="Nature">
        <title>Genome evolution in the allotetraploid frog Xenopus laevis.</title>
        <authorList>
            <person name="Session A.M."/>
            <person name="Uno Y."/>
            <person name="Kwon T."/>
            <person name="Chapman J.A."/>
            <person name="Toyoda A."/>
            <person name="Takahashi S."/>
            <person name="Fukui A."/>
            <person name="Hikosaka A."/>
            <person name="Suzuki A."/>
            <person name="Kondo M."/>
            <person name="van Heeringen S.J."/>
            <person name="Quigley I."/>
            <person name="Heinz S."/>
            <person name="Ogino H."/>
            <person name="Ochi H."/>
            <person name="Hellsten U."/>
            <person name="Lyons J.B."/>
            <person name="Simakov O."/>
            <person name="Putnam N."/>
            <person name="Stites J."/>
            <person name="Kuroki Y."/>
            <person name="Tanaka T."/>
            <person name="Michiue T."/>
            <person name="Watanabe M."/>
            <person name="Bogdanovic O."/>
            <person name="Lister R."/>
            <person name="Georgiou G."/>
            <person name="Paranjpe S.S."/>
            <person name="van Kruijsbergen I."/>
            <person name="Shu S."/>
            <person name="Carlson J."/>
            <person name="Kinoshita T."/>
            <person name="Ohta Y."/>
            <person name="Mawaribuchi S."/>
            <person name="Jenkins J."/>
            <person name="Grimwood J."/>
            <person name="Schmutz J."/>
            <person name="Mitros T."/>
            <person name="Mozaffari S.V."/>
            <person name="Suzuki Y."/>
            <person name="Haramoto Y."/>
            <person name="Yamamoto T.S."/>
            <person name="Takagi C."/>
            <person name="Heald R."/>
            <person name="Miller K."/>
            <person name="Haudenschild C."/>
            <person name="Kitzman J."/>
            <person name="Nakayama T."/>
            <person name="Izutsu Y."/>
            <person name="Robert J."/>
            <person name="Fortriede J."/>
            <person name="Burns K."/>
            <person name="Lotay V."/>
            <person name="Karimi K."/>
            <person name="Yasuoka Y."/>
            <person name="Dichmann D.S."/>
            <person name="Flajnik M.F."/>
            <person name="Houston D.W."/>
            <person name="Shendure J."/>
            <person name="DuPasquier L."/>
            <person name="Vize P.D."/>
            <person name="Zorn A.M."/>
            <person name="Ito M."/>
            <person name="Marcotte E.M."/>
            <person name="Wallingford J.B."/>
            <person name="Ito Y."/>
            <person name="Asashima M."/>
            <person name="Ueno N."/>
            <person name="Matsuda Y."/>
            <person name="Veenstra G.J."/>
            <person name="Fujiyama A."/>
            <person name="Harland R.M."/>
            <person name="Taira M."/>
            <person name="Rokhsar D.S."/>
        </authorList>
    </citation>
    <scope>NUCLEOTIDE SEQUENCE [LARGE SCALE GENOMIC DNA]</scope>
    <source>
        <strain evidence="2">J</strain>
    </source>
</reference>
<dbReference type="Proteomes" id="UP000694892">
    <property type="component" value="Chromosome 4S"/>
</dbReference>
<dbReference type="AlphaFoldDB" id="A0A974CY60"/>
<proteinExistence type="predicted"/>
<dbReference type="EMBL" id="CM004473">
    <property type="protein sequence ID" value="OCT82013.1"/>
    <property type="molecule type" value="Genomic_DNA"/>
</dbReference>
<sequence length="104" mass="11370">MVPGRFILYGARGVKWTQGTWRPLNLETNITRICAECPYTHRINPLLTCHGADALAVHVHHITGGMCPAGGQHSSHISSLIAHYGTKWLGCCLHLSVCNTSVRP</sequence>